<reference evidence="1 2" key="1">
    <citation type="submission" date="2024-04" db="EMBL/GenBank/DDBJ databases">
        <title>genome sequences of Mucor flavus KT1a and Helicostylum pulchrum KT1b strains isolation_sourced from the surface of a dry-aged beef.</title>
        <authorList>
            <person name="Toyotome T."/>
            <person name="Hosono M."/>
            <person name="Torimaru M."/>
            <person name="Fukuda K."/>
            <person name="Mikami N."/>
        </authorList>
    </citation>
    <scope>NUCLEOTIDE SEQUENCE [LARGE SCALE GENOMIC DNA]</scope>
    <source>
        <strain evidence="1 2">KT1b</strain>
    </source>
</reference>
<gene>
    <name evidence="1" type="ORF">HPULCUR_012169</name>
</gene>
<keyword evidence="2" id="KW-1185">Reference proteome</keyword>
<dbReference type="Proteomes" id="UP001476247">
    <property type="component" value="Unassembled WGS sequence"/>
</dbReference>
<evidence type="ECO:0000313" key="1">
    <source>
        <dbReference type="EMBL" id="GAA5806627.1"/>
    </source>
</evidence>
<name>A0ABP9YID7_9FUNG</name>
<proteinExistence type="predicted"/>
<comment type="caution">
    <text evidence="1">The sequence shown here is derived from an EMBL/GenBank/DDBJ whole genome shotgun (WGS) entry which is preliminary data.</text>
</comment>
<organism evidence="1 2">
    <name type="scientific">Helicostylum pulchrum</name>
    <dbReference type="NCBI Taxonomy" id="562976"/>
    <lineage>
        <taxon>Eukaryota</taxon>
        <taxon>Fungi</taxon>
        <taxon>Fungi incertae sedis</taxon>
        <taxon>Mucoromycota</taxon>
        <taxon>Mucoromycotina</taxon>
        <taxon>Mucoromycetes</taxon>
        <taxon>Mucorales</taxon>
        <taxon>Mucorineae</taxon>
        <taxon>Mucoraceae</taxon>
        <taxon>Helicostylum</taxon>
    </lineage>
</organism>
<dbReference type="EMBL" id="BAABUJ010000081">
    <property type="protein sequence ID" value="GAA5806627.1"/>
    <property type="molecule type" value="Genomic_DNA"/>
</dbReference>
<sequence>MIKEWRSVGGLTSSLKYFLNTRILQLIRQGYAAFRPDCLIIIYYDGVEVGAVETKPLNTCKEPIEACNAVPAEILYNFACRSKRQIIQCYNETIF</sequence>
<protein>
    <submittedName>
        <fullName evidence="1">Uncharacterized protein</fullName>
    </submittedName>
</protein>
<evidence type="ECO:0000313" key="2">
    <source>
        <dbReference type="Proteomes" id="UP001476247"/>
    </source>
</evidence>
<accession>A0ABP9YID7</accession>